<reference evidence="4 5" key="1">
    <citation type="submission" date="2016-05" db="EMBL/GenBank/DDBJ databases">
        <title>Nuclear genome of Blastocystis sp. subtype 1 NandII.</title>
        <authorList>
            <person name="Gentekaki E."/>
            <person name="Curtis B."/>
            <person name="Stairs C."/>
            <person name="Eme L."/>
            <person name="Herman E."/>
            <person name="Klimes V."/>
            <person name="Arias M.C."/>
            <person name="Elias M."/>
            <person name="Hilliou F."/>
            <person name="Klute M."/>
            <person name="Malik S.-B."/>
            <person name="Pightling A."/>
            <person name="Rachubinski R."/>
            <person name="Salas D."/>
            <person name="Schlacht A."/>
            <person name="Suga H."/>
            <person name="Archibald J."/>
            <person name="Ball S.G."/>
            <person name="Clark G."/>
            <person name="Dacks J."/>
            <person name="Van Der Giezen M."/>
            <person name="Tsaousis A."/>
            <person name="Roger A."/>
        </authorList>
    </citation>
    <scope>NUCLEOTIDE SEQUENCE [LARGE SCALE GENOMIC DNA]</scope>
    <source>
        <strain evidence="5">ATCC 50177 / NandII</strain>
    </source>
</reference>
<dbReference type="GO" id="GO:0031415">
    <property type="term" value="C:NatA complex"/>
    <property type="evidence" value="ECO:0007669"/>
    <property type="project" value="TreeGrafter"/>
</dbReference>
<dbReference type="OrthoDB" id="206706at2759"/>
<accession>A0A196SBW5</accession>
<dbReference type="STRING" id="478820.A0A196SBW5"/>
<evidence type="ECO:0000259" key="3">
    <source>
        <dbReference type="PROSITE" id="PS51186"/>
    </source>
</evidence>
<dbReference type="PROSITE" id="PS51186">
    <property type="entry name" value="GNAT"/>
    <property type="match status" value="1"/>
</dbReference>
<dbReference type="SUPFAM" id="SSF55729">
    <property type="entry name" value="Acyl-CoA N-acyltransferases (Nat)"/>
    <property type="match status" value="1"/>
</dbReference>
<dbReference type="Pfam" id="PF00583">
    <property type="entry name" value="Acetyltransf_1"/>
    <property type="match status" value="1"/>
</dbReference>
<sequence>MESTSTELSFQIIQIQNDMIPDTSSLLNACLPICNPPPFYRLCLACHPSFQLAAIVNGTVVGTIACTMSLRSLLVIAIAVKAAYRRYGIGSALMRAILEEARKEHLKEVVLHVQQCNTEAIAFYKHCGFQEKELIPDYYKRLHCTAAYRMVYTI</sequence>
<gene>
    <name evidence="4" type="ORF">AV274_4816</name>
</gene>
<organism evidence="4 5">
    <name type="scientific">Blastocystis sp. subtype 1 (strain ATCC 50177 / NandII)</name>
    <dbReference type="NCBI Taxonomy" id="478820"/>
    <lineage>
        <taxon>Eukaryota</taxon>
        <taxon>Sar</taxon>
        <taxon>Stramenopiles</taxon>
        <taxon>Bigyra</taxon>
        <taxon>Opalozoa</taxon>
        <taxon>Opalinata</taxon>
        <taxon>Blastocystidae</taxon>
        <taxon>Blastocystis</taxon>
    </lineage>
</organism>
<evidence type="ECO:0000256" key="2">
    <source>
        <dbReference type="ARBA" id="ARBA00023315"/>
    </source>
</evidence>
<dbReference type="InterPro" id="IPR051556">
    <property type="entry name" value="N-term/lysine_N-AcTrnsfr"/>
</dbReference>
<dbReference type="PANTHER" id="PTHR42919">
    <property type="entry name" value="N-ALPHA-ACETYLTRANSFERASE"/>
    <property type="match status" value="1"/>
</dbReference>
<dbReference type="GO" id="GO:0016747">
    <property type="term" value="F:acyltransferase activity, transferring groups other than amino-acyl groups"/>
    <property type="evidence" value="ECO:0007669"/>
    <property type="project" value="InterPro"/>
</dbReference>
<evidence type="ECO:0000313" key="4">
    <source>
        <dbReference type="EMBL" id="OAO13499.1"/>
    </source>
</evidence>
<comment type="caution">
    <text evidence="4">The sequence shown here is derived from an EMBL/GenBank/DDBJ whole genome shotgun (WGS) entry which is preliminary data.</text>
</comment>
<dbReference type="InterPro" id="IPR000182">
    <property type="entry name" value="GNAT_dom"/>
</dbReference>
<evidence type="ECO:0000313" key="5">
    <source>
        <dbReference type="Proteomes" id="UP000078348"/>
    </source>
</evidence>
<dbReference type="Proteomes" id="UP000078348">
    <property type="component" value="Unassembled WGS sequence"/>
</dbReference>
<keyword evidence="5" id="KW-1185">Reference proteome</keyword>
<protein>
    <submittedName>
        <fullName evidence="4">N-Acyltransferase</fullName>
    </submittedName>
</protein>
<dbReference type="InterPro" id="IPR016181">
    <property type="entry name" value="Acyl_CoA_acyltransferase"/>
</dbReference>
<dbReference type="CDD" id="cd04301">
    <property type="entry name" value="NAT_SF"/>
    <property type="match status" value="1"/>
</dbReference>
<dbReference type="Gene3D" id="3.40.630.30">
    <property type="match status" value="1"/>
</dbReference>
<dbReference type="AlphaFoldDB" id="A0A196SBW5"/>
<dbReference type="EMBL" id="LXWW01000380">
    <property type="protein sequence ID" value="OAO13499.1"/>
    <property type="molecule type" value="Genomic_DNA"/>
</dbReference>
<feature type="domain" description="N-acetyltransferase" evidence="3">
    <location>
        <begin position="10"/>
        <end position="154"/>
    </location>
</feature>
<evidence type="ECO:0000256" key="1">
    <source>
        <dbReference type="ARBA" id="ARBA00022679"/>
    </source>
</evidence>
<keyword evidence="2 4" id="KW-0012">Acyltransferase</keyword>
<dbReference type="GO" id="GO:0007064">
    <property type="term" value="P:mitotic sister chromatid cohesion"/>
    <property type="evidence" value="ECO:0007669"/>
    <property type="project" value="TreeGrafter"/>
</dbReference>
<proteinExistence type="predicted"/>
<name>A0A196SBW5_BLAHN</name>
<dbReference type="PANTHER" id="PTHR42919:SF8">
    <property type="entry name" value="N-ALPHA-ACETYLTRANSFERASE 50"/>
    <property type="match status" value="1"/>
</dbReference>
<keyword evidence="1 4" id="KW-0808">Transferase</keyword>